<dbReference type="Pfam" id="PF01565">
    <property type="entry name" value="FAD_binding_4"/>
    <property type="match status" value="1"/>
</dbReference>
<gene>
    <name evidence="7" type="ORF">BOTBODRAFT_192090</name>
</gene>
<protein>
    <recommendedName>
        <fullName evidence="6">FAD-binding PCMH-type domain-containing protein</fullName>
    </recommendedName>
</protein>
<evidence type="ECO:0000256" key="5">
    <source>
        <dbReference type="SAM" id="SignalP"/>
    </source>
</evidence>
<dbReference type="Pfam" id="PF08031">
    <property type="entry name" value="BBE"/>
    <property type="match status" value="1"/>
</dbReference>
<evidence type="ECO:0000256" key="3">
    <source>
        <dbReference type="ARBA" id="ARBA00022827"/>
    </source>
</evidence>
<dbReference type="GO" id="GO:0071949">
    <property type="term" value="F:FAD binding"/>
    <property type="evidence" value="ECO:0007669"/>
    <property type="project" value="InterPro"/>
</dbReference>
<dbReference type="InterPro" id="IPR012951">
    <property type="entry name" value="BBE"/>
</dbReference>
<evidence type="ECO:0000256" key="1">
    <source>
        <dbReference type="ARBA" id="ARBA00005466"/>
    </source>
</evidence>
<keyword evidence="4" id="KW-0560">Oxidoreductase</keyword>
<dbReference type="Proteomes" id="UP000027195">
    <property type="component" value="Unassembled WGS sequence"/>
</dbReference>
<dbReference type="OrthoDB" id="9983560at2759"/>
<dbReference type="SUPFAM" id="SSF56176">
    <property type="entry name" value="FAD-binding/transporter-associated domain-like"/>
    <property type="match status" value="1"/>
</dbReference>
<dbReference type="InterPro" id="IPR036318">
    <property type="entry name" value="FAD-bd_PCMH-like_sf"/>
</dbReference>
<dbReference type="SUPFAM" id="SSF55103">
    <property type="entry name" value="FAD-linked oxidases, C-terminal domain"/>
    <property type="match status" value="1"/>
</dbReference>
<evidence type="ECO:0000313" key="7">
    <source>
        <dbReference type="EMBL" id="KDQ07936.1"/>
    </source>
</evidence>
<dbReference type="PROSITE" id="PS51387">
    <property type="entry name" value="FAD_PCMH"/>
    <property type="match status" value="1"/>
</dbReference>
<organism evidence="7 8">
    <name type="scientific">Botryobasidium botryosum (strain FD-172 SS1)</name>
    <dbReference type="NCBI Taxonomy" id="930990"/>
    <lineage>
        <taxon>Eukaryota</taxon>
        <taxon>Fungi</taxon>
        <taxon>Dikarya</taxon>
        <taxon>Basidiomycota</taxon>
        <taxon>Agaricomycotina</taxon>
        <taxon>Agaricomycetes</taxon>
        <taxon>Cantharellales</taxon>
        <taxon>Botryobasidiaceae</taxon>
        <taxon>Botryobasidium</taxon>
    </lineage>
</organism>
<dbReference type="InterPro" id="IPR050432">
    <property type="entry name" value="FAD-linked_Oxidoreductases_BP"/>
</dbReference>
<keyword evidence="5" id="KW-0732">Signal</keyword>
<dbReference type="InterPro" id="IPR016169">
    <property type="entry name" value="FAD-bd_PCMH_sub2"/>
</dbReference>
<dbReference type="AlphaFoldDB" id="A0A067M8N5"/>
<dbReference type="STRING" id="930990.A0A067M8N5"/>
<dbReference type="PANTHER" id="PTHR13878">
    <property type="entry name" value="GULONOLACTONE OXIDASE"/>
    <property type="match status" value="1"/>
</dbReference>
<keyword evidence="8" id="KW-1185">Reference proteome</keyword>
<evidence type="ECO:0000259" key="6">
    <source>
        <dbReference type="PROSITE" id="PS51387"/>
    </source>
</evidence>
<dbReference type="EMBL" id="KL198098">
    <property type="protein sequence ID" value="KDQ07936.1"/>
    <property type="molecule type" value="Genomic_DNA"/>
</dbReference>
<dbReference type="HOGENOM" id="CLU_018354_4_4_1"/>
<evidence type="ECO:0000256" key="2">
    <source>
        <dbReference type="ARBA" id="ARBA00022630"/>
    </source>
</evidence>
<dbReference type="Gene3D" id="3.30.465.10">
    <property type="match status" value="2"/>
</dbReference>
<dbReference type="GO" id="GO:0016491">
    <property type="term" value="F:oxidoreductase activity"/>
    <property type="evidence" value="ECO:0007669"/>
    <property type="project" value="UniProtKB-KW"/>
</dbReference>
<comment type="similarity">
    <text evidence="1">Belongs to the oxygen-dependent FAD-linked oxidoreductase family.</text>
</comment>
<dbReference type="PANTHER" id="PTHR13878:SF91">
    <property type="entry name" value="FAD BINDING DOMAIN PROTEIN (AFU_ORTHOLOGUE AFUA_6G12070)-RELATED"/>
    <property type="match status" value="1"/>
</dbReference>
<accession>A0A067M8N5</accession>
<keyword evidence="3" id="KW-0274">FAD</keyword>
<reference evidence="8" key="1">
    <citation type="journal article" date="2014" name="Proc. Natl. Acad. Sci. U.S.A.">
        <title>Extensive sampling of basidiomycete genomes demonstrates inadequacy of the white-rot/brown-rot paradigm for wood decay fungi.</title>
        <authorList>
            <person name="Riley R."/>
            <person name="Salamov A.A."/>
            <person name="Brown D.W."/>
            <person name="Nagy L.G."/>
            <person name="Floudas D."/>
            <person name="Held B.W."/>
            <person name="Levasseur A."/>
            <person name="Lombard V."/>
            <person name="Morin E."/>
            <person name="Otillar R."/>
            <person name="Lindquist E.A."/>
            <person name="Sun H."/>
            <person name="LaButti K.M."/>
            <person name="Schmutz J."/>
            <person name="Jabbour D."/>
            <person name="Luo H."/>
            <person name="Baker S.E."/>
            <person name="Pisabarro A.G."/>
            <person name="Walton J.D."/>
            <person name="Blanchette R.A."/>
            <person name="Henrissat B."/>
            <person name="Martin F."/>
            <person name="Cullen D."/>
            <person name="Hibbett D.S."/>
            <person name="Grigoriev I.V."/>
        </authorList>
    </citation>
    <scope>NUCLEOTIDE SEQUENCE [LARGE SCALE GENOMIC DNA]</scope>
    <source>
        <strain evidence="8">FD-172 SS1</strain>
    </source>
</reference>
<feature type="domain" description="FAD-binding PCMH-type" evidence="6">
    <location>
        <begin position="119"/>
        <end position="300"/>
    </location>
</feature>
<proteinExistence type="inferred from homology"/>
<name>A0A067M8N5_BOTB1</name>
<feature type="chain" id="PRO_5001641183" description="FAD-binding PCMH-type domain-containing protein" evidence="5">
    <location>
        <begin position="24"/>
        <end position="566"/>
    </location>
</feature>
<keyword evidence="2" id="KW-0285">Flavoprotein</keyword>
<dbReference type="InterPro" id="IPR016166">
    <property type="entry name" value="FAD-bd_PCMH"/>
</dbReference>
<evidence type="ECO:0000256" key="4">
    <source>
        <dbReference type="ARBA" id="ARBA00023002"/>
    </source>
</evidence>
<dbReference type="InterPro" id="IPR006094">
    <property type="entry name" value="Oxid_FAD_bind_N"/>
</dbReference>
<feature type="signal peptide" evidence="5">
    <location>
        <begin position="1"/>
        <end position="23"/>
    </location>
</feature>
<sequence length="566" mass="60568">MHLLYQRPALAILALSEAWATTATPQRALHCLAGDPCWPSDASWAKLNSTLSRNLVRSLPPAAPCHVPYYNATACAAVRANWSSASWRSDQPGAYQDTAWENGDEPCYIDGAQNVTCQQGLVPYYTAVVQSVQDIQTAVSFARDNKLRTRIKGAAHDYLGKSSGKGSFAIQTIHMKGITFDDNFIPTGCDASAHKAVTVAAGEHWADVYREADARNVTVVGGAAITVGAAGGWPLGGGHSFLSPQYGLGVDNIIQFSAVTADGETKIINECQNSDLFWAMRGGGGGFAVTTSVTYKIHPPLSNLTLALLSINVTSDTLVPTISKYLDFQTTLADANISGYTYVLSPTNMAAILAQPNSDGNIEKTNATFAPLFEYAQQSAGKVQIGTALAVFPSQQALFAAYPQDDGQGTAAILGSRLFPRSAFESSAGNKKLAEYLADVSASNFIAILHLVGGGKVNEPAPDAMGVNPSWRTALEHIVISHAWTSNTSIPDRDEIRKSTTQKTQELAQFVPGLGAYVNEADVNEPEWQKTFWGHNYERLLEIKSRYDPTGVLTCGKCVGDDVFGS</sequence>
<evidence type="ECO:0000313" key="8">
    <source>
        <dbReference type="Proteomes" id="UP000027195"/>
    </source>
</evidence>
<dbReference type="InterPro" id="IPR016164">
    <property type="entry name" value="FAD-linked_Oxase-like_C"/>
</dbReference>
<dbReference type="InParanoid" id="A0A067M8N5"/>